<dbReference type="EMBL" id="LNIX01000001">
    <property type="protein sequence ID" value="OXA62679.1"/>
    <property type="molecule type" value="Genomic_DNA"/>
</dbReference>
<feature type="transmembrane region" description="Helical" evidence="1">
    <location>
        <begin position="210"/>
        <end position="229"/>
    </location>
</feature>
<evidence type="ECO:0000313" key="3">
    <source>
        <dbReference type="Proteomes" id="UP000198287"/>
    </source>
</evidence>
<reference evidence="2 3" key="1">
    <citation type="submission" date="2015-12" db="EMBL/GenBank/DDBJ databases">
        <title>The genome of Folsomia candida.</title>
        <authorList>
            <person name="Faddeeva A."/>
            <person name="Derks M.F."/>
            <person name="Anvar Y."/>
            <person name="Smit S."/>
            <person name="Van Straalen N."/>
            <person name="Roelofs D."/>
        </authorList>
    </citation>
    <scope>NUCLEOTIDE SEQUENCE [LARGE SCALE GENOMIC DNA]</scope>
    <source>
        <strain evidence="2 3">VU population</strain>
        <tissue evidence="2">Whole body</tissue>
    </source>
</reference>
<dbReference type="AlphaFoldDB" id="A0A226EYR8"/>
<feature type="transmembrane region" description="Helical" evidence="1">
    <location>
        <begin position="133"/>
        <end position="155"/>
    </location>
</feature>
<keyword evidence="1" id="KW-0472">Membrane</keyword>
<dbReference type="OrthoDB" id="8297494at2759"/>
<name>A0A226EYR8_FOLCA</name>
<evidence type="ECO:0000256" key="1">
    <source>
        <dbReference type="SAM" id="Phobius"/>
    </source>
</evidence>
<feature type="transmembrane region" description="Helical" evidence="1">
    <location>
        <begin position="43"/>
        <end position="66"/>
    </location>
</feature>
<comment type="caution">
    <text evidence="2">The sequence shown here is derived from an EMBL/GenBank/DDBJ whole genome shotgun (WGS) entry which is preliminary data.</text>
</comment>
<keyword evidence="1" id="KW-1133">Transmembrane helix</keyword>
<keyword evidence="1" id="KW-0812">Transmembrane</keyword>
<protein>
    <submittedName>
        <fullName evidence="2">Uncharacterized protein</fullName>
    </submittedName>
</protein>
<gene>
    <name evidence="2" type="ORF">Fcan01_00957</name>
</gene>
<keyword evidence="3" id="KW-1185">Reference proteome</keyword>
<accession>A0A226EYR8</accession>
<evidence type="ECO:0000313" key="2">
    <source>
        <dbReference type="EMBL" id="OXA62679.1"/>
    </source>
</evidence>
<proteinExistence type="predicted"/>
<organism evidence="2 3">
    <name type="scientific">Folsomia candida</name>
    <name type="common">Springtail</name>
    <dbReference type="NCBI Taxonomy" id="158441"/>
    <lineage>
        <taxon>Eukaryota</taxon>
        <taxon>Metazoa</taxon>
        <taxon>Ecdysozoa</taxon>
        <taxon>Arthropoda</taxon>
        <taxon>Hexapoda</taxon>
        <taxon>Collembola</taxon>
        <taxon>Entomobryomorpha</taxon>
        <taxon>Isotomoidea</taxon>
        <taxon>Isotomidae</taxon>
        <taxon>Proisotominae</taxon>
        <taxon>Folsomia</taxon>
    </lineage>
</organism>
<sequence>MYSSYFLPILKQHLRMCSFLKGLPFEYDDETGLVVKTRCHGTIIIFKLQCLLSVLYCSAMFLNLVIGPSTLIEKLKGVIFFLMYFNTTIARWNYSLDPTPIQVINSFLKYEATTLRGAQRSMPPSRSALAMTLYMRIVEISIIFIPGMLILILSYQPCLPPFILSMSRSCESTYFTPWTCCHRVRKLMIVGVHLFETWMGLHIIVSGYTWLGFALFAGITCIVHYFRILERYVIYIRFLFYVLNERVHSADLNLFEITGTTGHA</sequence>
<dbReference type="Proteomes" id="UP000198287">
    <property type="component" value="Unassembled WGS sequence"/>
</dbReference>